<dbReference type="PANTHER" id="PTHR46306">
    <property type="entry name" value="BTB/POZ DOMAIN-CONTAINING PROTEIN 9"/>
    <property type="match status" value="1"/>
</dbReference>
<dbReference type="CDD" id="cd18186">
    <property type="entry name" value="BTB_POZ_ZBTB_KLHL-like"/>
    <property type="match status" value="1"/>
</dbReference>
<dbReference type="InterPro" id="IPR011705">
    <property type="entry name" value="BACK"/>
</dbReference>
<feature type="domain" description="BTB" evidence="1">
    <location>
        <begin position="24"/>
        <end position="97"/>
    </location>
</feature>
<dbReference type="InterPro" id="IPR000210">
    <property type="entry name" value="BTB/POZ_dom"/>
</dbReference>
<evidence type="ECO:0008006" key="5">
    <source>
        <dbReference type="Google" id="ProtNLM"/>
    </source>
</evidence>
<feature type="domain" description="TLDc" evidence="2">
    <location>
        <begin position="296"/>
        <end position="471"/>
    </location>
</feature>
<dbReference type="VEuPathDB" id="FungiDB:FUN_009095"/>
<dbReference type="InterPro" id="IPR006571">
    <property type="entry name" value="TLDc_dom"/>
</dbReference>
<dbReference type="GO" id="GO:0005737">
    <property type="term" value="C:cytoplasm"/>
    <property type="evidence" value="ECO:0007669"/>
    <property type="project" value="TreeGrafter"/>
</dbReference>
<evidence type="ECO:0000259" key="1">
    <source>
        <dbReference type="PROSITE" id="PS50097"/>
    </source>
</evidence>
<sequence>MSTELFSKLLSQNYIELLEDNEYYDITIEVGEDPNVKIFRAHMNILCYRSPYLRRILAFNKKNNDNVLTHIKLPNISPKNFEIILRYIYGGIISLNGQETSEILNTLVAADELHLQELVNYLQKYLVENNSEWLEQHFELIHRTSFQSNNLSELQQFCTNLMAEFPERIFKSFDFTSLPEKSLISLIKKDDLQMKEFEVWEHVLKWGLAQNPNLFSDPDAWSDDDFKTMKNTLQNCLPLIRFFCLSSKELTQKVRPYQKLLSKQLYEDLIDSYMDPDRVSTDNIIFPRNIRTIDSKIVDFDIVSSILRRINKIDVNYNSKFAYIRESYLPYKFKLLLRGSRDGFTPKKFHELCDDISNTVTFIKVKGENEIIGGYNPLKWMSTGGSWHKTDESFIFSFKNKDINNAIISDIENTDYAFYNGSQHGPYFGQDVIIYSFKDQFSDYNNIRYMKQYYKKRIRDSEEEIEVWEHVLKWGLAENPNLIPDPKSYFKTIKILSTTIKYLGSVLKYNVQEKLMILKLMIDPNIISTVSKWVE</sequence>
<evidence type="ECO:0000313" key="3">
    <source>
        <dbReference type="EMBL" id="PKC62519.1"/>
    </source>
</evidence>
<evidence type="ECO:0000259" key="2">
    <source>
        <dbReference type="PROSITE" id="PS51886"/>
    </source>
</evidence>
<dbReference type="Pfam" id="PF07534">
    <property type="entry name" value="TLD"/>
    <property type="match status" value="1"/>
</dbReference>
<dbReference type="InterPro" id="IPR011333">
    <property type="entry name" value="SKP1/BTB/POZ_sf"/>
</dbReference>
<evidence type="ECO:0000313" key="4">
    <source>
        <dbReference type="Proteomes" id="UP000232688"/>
    </source>
</evidence>
<dbReference type="Gene3D" id="3.30.710.10">
    <property type="entry name" value="Potassium Channel Kv1.1, Chain A"/>
    <property type="match status" value="1"/>
</dbReference>
<organism evidence="3 4">
    <name type="scientific">Rhizophagus irregularis</name>
    <dbReference type="NCBI Taxonomy" id="588596"/>
    <lineage>
        <taxon>Eukaryota</taxon>
        <taxon>Fungi</taxon>
        <taxon>Fungi incertae sedis</taxon>
        <taxon>Mucoromycota</taxon>
        <taxon>Glomeromycotina</taxon>
        <taxon>Glomeromycetes</taxon>
        <taxon>Glomerales</taxon>
        <taxon>Glomeraceae</taxon>
        <taxon>Rhizophagus</taxon>
    </lineage>
</organism>
<dbReference type="SMART" id="SM00225">
    <property type="entry name" value="BTB"/>
    <property type="match status" value="1"/>
</dbReference>
<dbReference type="Pfam" id="PF00651">
    <property type="entry name" value="BTB"/>
    <property type="match status" value="1"/>
</dbReference>
<dbReference type="PROSITE" id="PS51886">
    <property type="entry name" value="TLDC"/>
    <property type="match status" value="1"/>
</dbReference>
<gene>
    <name evidence="3" type="ORF">RhiirA1_465047</name>
</gene>
<dbReference type="VEuPathDB" id="FungiDB:RhiirA1_465047"/>
<dbReference type="VEuPathDB" id="FungiDB:RhiirFUN_007875"/>
<protein>
    <recommendedName>
        <fullName evidence="5">Kelch-like protein 17</fullName>
    </recommendedName>
</protein>
<dbReference type="InterPro" id="IPR052407">
    <property type="entry name" value="BTB_POZ_domain_cont_9"/>
</dbReference>
<dbReference type="PROSITE" id="PS50097">
    <property type="entry name" value="BTB"/>
    <property type="match status" value="1"/>
</dbReference>
<dbReference type="AlphaFoldDB" id="A0A2N0RGU7"/>
<name>A0A2N0RGU7_9GLOM</name>
<dbReference type="VEuPathDB" id="FungiDB:FUN_009045"/>
<accession>A0A2N0RGU7</accession>
<dbReference type="Pfam" id="PF07707">
    <property type="entry name" value="BACK"/>
    <property type="match status" value="1"/>
</dbReference>
<dbReference type="SUPFAM" id="SSF54695">
    <property type="entry name" value="POZ domain"/>
    <property type="match status" value="1"/>
</dbReference>
<dbReference type="EMBL" id="LLXH01000848">
    <property type="protein sequence ID" value="PKC62519.1"/>
    <property type="molecule type" value="Genomic_DNA"/>
</dbReference>
<reference evidence="3 4" key="2">
    <citation type="submission" date="2017-10" db="EMBL/GenBank/DDBJ databases">
        <title>Genome analyses suggest a sexual origin of heterokaryosis in a supposedly ancient asexual fungus.</title>
        <authorList>
            <person name="Corradi N."/>
            <person name="Sedzielewska K."/>
            <person name="Noel J."/>
            <person name="Charron P."/>
            <person name="Farinelli L."/>
            <person name="Marton T."/>
            <person name="Kruger M."/>
            <person name="Pelin A."/>
            <person name="Brachmann A."/>
            <person name="Corradi N."/>
        </authorList>
    </citation>
    <scope>NUCLEOTIDE SEQUENCE [LARGE SCALE GENOMIC DNA]</scope>
    <source>
        <strain evidence="3 4">A1</strain>
    </source>
</reference>
<dbReference type="Proteomes" id="UP000232688">
    <property type="component" value="Unassembled WGS sequence"/>
</dbReference>
<proteinExistence type="predicted"/>
<dbReference type="Gene3D" id="1.25.40.420">
    <property type="match status" value="1"/>
</dbReference>
<reference evidence="3 4" key="1">
    <citation type="submission" date="2017-10" db="EMBL/GenBank/DDBJ databases">
        <title>Extensive intraspecific genome diversity in a model arbuscular mycorrhizal fungus.</title>
        <authorList>
            <person name="Chen E.C.H."/>
            <person name="Morin E."/>
            <person name="Baudet D."/>
            <person name="Noel J."/>
            <person name="Ndikumana S."/>
            <person name="Charron P."/>
            <person name="St-Onge C."/>
            <person name="Giorgi J."/>
            <person name="Grigoriev I.V."/>
            <person name="Roux C."/>
            <person name="Martin F.M."/>
            <person name="Corradi N."/>
        </authorList>
    </citation>
    <scope>NUCLEOTIDE SEQUENCE [LARGE SCALE GENOMIC DNA]</scope>
    <source>
        <strain evidence="3 4">A1</strain>
    </source>
</reference>
<dbReference type="PANTHER" id="PTHR46306:SF1">
    <property type="entry name" value="BTB_POZ DOMAIN-CONTAINING PROTEIN 9"/>
    <property type="match status" value="1"/>
</dbReference>
<comment type="caution">
    <text evidence="3">The sequence shown here is derived from an EMBL/GenBank/DDBJ whole genome shotgun (WGS) entry which is preliminary data.</text>
</comment>